<evidence type="ECO:0000256" key="6">
    <source>
        <dbReference type="ARBA" id="ARBA00022822"/>
    </source>
</evidence>
<comment type="similarity">
    <text evidence="3 11">Belongs to the TrpB family.</text>
</comment>
<evidence type="ECO:0000256" key="10">
    <source>
        <dbReference type="ARBA" id="ARBA00049047"/>
    </source>
</evidence>
<reference evidence="13 14" key="1">
    <citation type="journal article" date="2016" name="Nat. Commun.">
        <title>Thousands of microbial genomes shed light on interconnected biogeochemical processes in an aquifer system.</title>
        <authorList>
            <person name="Anantharaman K."/>
            <person name="Brown C.T."/>
            <person name="Hug L.A."/>
            <person name="Sharon I."/>
            <person name="Castelle C.J."/>
            <person name="Probst A.J."/>
            <person name="Thomas B.C."/>
            <person name="Singh A."/>
            <person name="Wilkins M.J."/>
            <person name="Karaoz U."/>
            <person name="Brodie E.L."/>
            <person name="Williams K.H."/>
            <person name="Hubbard S.S."/>
            <person name="Banfield J.F."/>
        </authorList>
    </citation>
    <scope>NUCLEOTIDE SEQUENCE [LARGE SCALE GENOMIC DNA]</scope>
</reference>
<evidence type="ECO:0000256" key="9">
    <source>
        <dbReference type="ARBA" id="ARBA00023239"/>
    </source>
</evidence>
<evidence type="ECO:0000256" key="3">
    <source>
        <dbReference type="ARBA" id="ARBA00009982"/>
    </source>
</evidence>
<evidence type="ECO:0000256" key="8">
    <source>
        <dbReference type="ARBA" id="ARBA00023141"/>
    </source>
</evidence>
<dbReference type="EC" id="4.2.1.20" evidence="11"/>
<name>A0A1F6PD13_9BACT</name>
<dbReference type="SUPFAM" id="SSF53686">
    <property type="entry name" value="Tryptophan synthase beta subunit-like PLP-dependent enzymes"/>
    <property type="match status" value="1"/>
</dbReference>
<dbReference type="GO" id="GO:0005737">
    <property type="term" value="C:cytoplasm"/>
    <property type="evidence" value="ECO:0007669"/>
    <property type="project" value="TreeGrafter"/>
</dbReference>
<dbReference type="AlphaFoldDB" id="A0A1F6PD13"/>
<dbReference type="GO" id="GO:0004834">
    <property type="term" value="F:tryptophan synthase activity"/>
    <property type="evidence" value="ECO:0007669"/>
    <property type="project" value="UniProtKB-UniRule"/>
</dbReference>
<dbReference type="FunFam" id="3.40.50.1100:FF:000004">
    <property type="entry name" value="Tryptophan synthase beta chain"/>
    <property type="match status" value="1"/>
</dbReference>
<accession>A0A1F6PD13</accession>
<dbReference type="PROSITE" id="PS00168">
    <property type="entry name" value="TRP_SYNTHASE_BETA"/>
    <property type="match status" value="1"/>
</dbReference>
<evidence type="ECO:0000256" key="5">
    <source>
        <dbReference type="ARBA" id="ARBA00022605"/>
    </source>
</evidence>
<dbReference type="Pfam" id="PF00291">
    <property type="entry name" value="PALP"/>
    <property type="match status" value="1"/>
</dbReference>
<keyword evidence="7 11" id="KW-0663">Pyridoxal phosphate</keyword>
<dbReference type="InterPro" id="IPR006653">
    <property type="entry name" value="Trp_synth_b_CS"/>
</dbReference>
<dbReference type="PANTHER" id="PTHR48077:SF3">
    <property type="entry name" value="TRYPTOPHAN SYNTHASE"/>
    <property type="match status" value="1"/>
</dbReference>
<dbReference type="EMBL" id="MFRE01000012">
    <property type="protein sequence ID" value="OGH94057.1"/>
    <property type="molecule type" value="Genomic_DNA"/>
</dbReference>
<keyword evidence="5 11" id="KW-0028">Amino-acid biosynthesis</keyword>
<evidence type="ECO:0000256" key="7">
    <source>
        <dbReference type="ARBA" id="ARBA00022898"/>
    </source>
</evidence>
<proteinExistence type="inferred from homology"/>
<dbReference type="PANTHER" id="PTHR48077">
    <property type="entry name" value="TRYPTOPHAN SYNTHASE-RELATED"/>
    <property type="match status" value="1"/>
</dbReference>
<keyword evidence="8 11" id="KW-0057">Aromatic amino acid biosynthesis</keyword>
<keyword evidence="6 11" id="KW-0822">Tryptophan biosynthesis</keyword>
<feature type="modified residue" description="N6-(pyridoxal phosphate)lysine" evidence="11">
    <location>
        <position position="97"/>
    </location>
</feature>
<comment type="catalytic activity">
    <reaction evidence="10 11">
        <text>(1S,2R)-1-C-(indol-3-yl)glycerol 3-phosphate + L-serine = D-glyceraldehyde 3-phosphate + L-tryptophan + H2O</text>
        <dbReference type="Rhea" id="RHEA:10532"/>
        <dbReference type="ChEBI" id="CHEBI:15377"/>
        <dbReference type="ChEBI" id="CHEBI:33384"/>
        <dbReference type="ChEBI" id="CHEBI:57912"/>
        <dbReference type="ChEBI" id="CHEBI:58866"/>
        <dbReference type="ChEBI" id="CHEBI:59776"/>
        <dbReference type="EC" id="4.2.1.20"/>
    </reaction>
</comment>
<evidence type="ECO:0000259" key="12">
    <source>
        <dbReference type="Pfam" id="PF00291"/>
    </source>
</evidence>
<dbReference type="NCBIfam" id="TIGR00263">
    <property type="entry name" value="trpB"/>
    <property type="match status" value="1"/>
</dbReference>
<feature type="domain" description="Tryptophan synthase beta chain-like PALP" evidence="12">
    <location>
        <begin position="63"/>
        <end position="389"/>
    </location>
</feature>
<evidence type="ECO:0000256" key="2">
    <source>
        <dbReference type="ARBA" id="ARBA00004733"/>
    </source>
</evidence>
<evidence type="ECO:0000256" key="11">
    <source>
        <dbReference type="HAMAP-Rule" id="MF_00133"/>
    </source>
</evidence>
<dbReference type="InterPro" id="IPR023026">
    <property type="entry name" value="Trp_synth_beta/beta-like"/>
</dbReference>
<comment type="function">
    <text evidence="11">The beta subunit is responsible for the synthesis of L-tryptophan from indole and L-serine.</text>
</comment>
<keyword evidence="9 11" id="KW-0456">Lyase</keyword>
<dbReference type="InterPro" id="IPR001926">
    <property type="entry name" value="TrpB-like_PALP"/>
</dbReference>
<dbReference type="InterPro" id="IPR036052">
    <property type="entry name" value="TrpB-like_PALP_sf"/>
</dbReference>
<evidence type="ECO:0000256" key="1">
    <source>
        <dbReference type="ARBA" id="ARBA00001933"/>
    </source>
</evidence>
<comment type="cofactor">
    <cofactor evidence="1 11">
        <name>pyridoxal 5'-phosphate</name>
        <dbReference type="ChEBI" id="CHEBI:597326"/>
    </cofactor>
</comment>
<dbReference type="PIRSF" id="PIRSF001413">
    <property type="entry name" value="Trp_syn_beta"/>
    <property type="match status" value="1"/>
</dbReference>
<protein>
    <recommendedName>
        <fullName evidence="11">Tryptophan synthase beta chain</fullName>
        <ecNumber evidence="11">4.2.1.20</ecNumber>
    </recommendedName>
</protein>
<comment type="pathway">
    <text evidence="2 11">Amino-acid biosynthesis; L-tryptophan biosynthesis; L-tryptophan from chorismate: step 5/5.</text>
</comment>
<evidence type="ECO:0000256" key="4">
    <source>
        <dbReference type="ARBA" id="ARBA00011270"/>
    </source>
</evidence>
<dbReference type="UniPathway" id="UPA00035">
    <property type="reaction ID" value="UER00044"/>
</dbReference>
<sequence length="416" mass="45436">MKNFFSPNQYDADQLGYFGQFGGSFVPELLVPVLEELTKAYEEAKNDPSFIAELENLYKNYSGRPTPLYFAENLTRQLGGAKIYFKNEGLNHTGAHKINHCLGQALLAKRMGKKRLIAETGAGQHGLATATVAARFGLECVVYMGAVDVERQRPNVFWMEQLGAKVVAVEHGTKRLKDAVTAALQDLIANPNDTYYLLGSALGPHPYPSMVRDFQNIVGREVRAQHHEMENKLPDYLVACVGGGSNAIGLFNDFLNEPDVKMIAVEAGGRGVEKIGDHAARLQGQGKLGVVEGYKSYFLTDDDGQVQPTHSISAGLDYAGIGPEHARLFETGRVHYTYATDDKVLAAFKTLARTEGIFAALESSHAVAEAIRLAPTLPKDKTIVVNLSGRGDKDIFIVAEAVGDVKWKEYLKTKSG</sequence>
<dbReference type="Proteomes" id="UP000178254">
    <property type="component" value="Unassembled WGS sequence"/>
</dbReference>
<evidence type="ECO:0000313" key="13">
    <source>
        <dbReference type="EMBL" id="OGH94057.1"/>
    </source>
</evidence>
<dbReference type="Gene3D" id="3.40.50.1100">
    <property type="match status" value="2"/>
</dbReference>
<comment type="subunit">
    <text evidence="4 11">Tetramer of two alpha and two beta chains.</text>
</comment>
<evidence type="ECO:0000313" key="14">
    <source>
        <dbReference type="Proteomes" id="UP000178254"/>
    </source>
</evidence>
<organism evidence="13 14">
    <name type="scientific">Candidatus Magasanikbacteria bacterium RIFOXYD2_FULL_41_14</name>
    <dbReference type="NCBI Taxonomy" id="1798709"/>
    <lineage>
        <taxon>Bacteria</taxon>
        <taxon>Candidatus Magasanikiibacteriota</taxon>
    </lineage>
</organism>
<gene>
    <name evidence="11" type="primary">trpB</name>
    <name evidence="13" type="ORF">A2538_02025</name>
</gene>
<dbReference type="CDD" id="cd06446">
    <property type="entry name" value="Trp-synth_B"/>
    <property type="match status" value="1"/>
</dbReference>
<comment type="caution">
    <text evidence="13">The sequence shown here is derived from an EMBL/GenBank/DDBJ whole genome shotgun (WGS) entry which is preliminary data.</text>
</comment>
<dbReference type="STRING" id="1798709.A2538_02025"/>
<dbReference type="HAMAP" id="MF_00133">
    <property type="entry name" value="Trp_synth_beta"/>
    <property type="match status" value="1"/>
</dbReference>
<dbReference type="InterPro" id="IPR006654">
    <property type="entry name" value="Trp_synth_beta"/>
</dbReference>